<evidence type="ECO:0000256" key="5">
    <source>
        <dbReference type="SAM" id="SignalP"/>
    </source>
</evidence>
<comment type="subcellular location">
    <subcellularLocation>
        <location evidence="1">Cell envelope</location>
    </subcellularLocation>
</comment>
<proteinExistence type="inferred from homology"/>
<dbReference type="Proteomes" id="UP001143463">
    <property type="component" value="Unassembled WGS sequence"/>
</dbReference>
<gene>
    <name evidence="7" type="ORF">GCM10017577_69440</name>
</gene>
<keyword evidence="4 5" id="KW-0732">Signal</keyword>
<protein>
    <submittedName>
        <fullName evidence="7">Iron ABC transporter substrate-binding protein</fullName>
    </submittedName>
</protein>
<name>A0A9W6P110_9PSEU</name>
<dbReference type="RefSeq" id="WP_051738293.1">
    <property type="nucleotide sequence ID" value="NZ_BAAAUZ010000084.1"/>
</dbReference>
<comment type="caution">
    <text evidence="7">The sequence shown here is derived from an EMBL/GenBank/DDBJ whole genome shotgun (WGS) entry which is preliminary data.</text>
</comment>
<evidence type="ECO:0000256" key="3">
    <source>
        <dbReference type="ARBA" id="ARBA00022448"/>
    </source>
</evidence>
<reference evidence="7" key="2">
    <citation type="submission" date="2023-01" db="EMBL/GenBank/DDBJ databases">
        <authorList>
            <person name="Sun Q."/>
            <person name="Evtushenko L."/>
        </authorList>
    </citation>
    <scope>NUCLEOTIDE SEQUENCE</scope>
    <source>
        <strain evidence="7">VKM Ac-1069</strain>
    </source>
</reference>
<dbReference type="CDD" id="cd01146">
    <property type="entry name" value="FhuD"/>
    <property type="match status" value="1"/>
</dbReference>
<evidence type="ECO:0000256" key="1">
    <source>
        <dbReference type="ARBA" id="ARBA00004196"/>
    </source>
</evidence>
<dbReference type="PROSITE" id="PS50983">
    <property type="entry name" value="FE_B12_PBP"/>
    <property type="match status" value="1"/>
</dbReference>
<evidence type="ECO:0000256" key="2">
    <source>
        <dbReference type="ARBA" id="ARBA00008814"/>
    </source>
</evidence>
<feature type="signal peptide" evidence="5">
    <location>
        <begin position="1"/>
        <end position="27"/>
    </location>
</feature>
<dbReference type="PROSITE" id="PS51257">
    <property type="entry name" value="PROKAR_LIPOPROTEIN"/>
    <property type="match status" value="1"/>
</dbReference>
<evidence type="ECO:0000313" key="7">
    <source>
        <dbReference type="EMBL" id="GLL15790.1"/>
    </source>
</evidence>
<dbReference type="GO" id="GO:0030288">
    <property type="term" value="C:outer membrane-bounded periplasmic space"/>
    <property type="evidence" value="ECO:0007669"/>
    <property type="project" value="TreeGrafter"/>
</dbReference>
<dbReference type="PANTHER" id="PTHR30532">
    <property type="entry name" value="IRON III DICITRATE-BINDING PERIPLASMIC PROTEIN"/>
    <property type="match status" value="1"/>
</dbReference>
<dbReference type="EMBL" id="BSFQ01000055">
    <property type="protein sequence ID" value="GLL15790.1"/>
    <property type="molecule type" value="Genomic_DNA"/>
</dbReference>
<accession>A0A9W6P110</accession>
<dbReference type="InterPro" id="IPR002491">
    <property type="entry name" value="ABC_transptr_periplasmic_BD"/>
</dbReference>
<keyword evidence="8" id="KW-1185">Reference proteome</keyword>
<feature type="chain" id="PRO_5040897520" evidence="5">
    <location>
        <begin position="28"/>
        <end position="328"/>
    </location>
</feature>
<dbReference type="SUPFAM" id="SSF53807">
    <property type="entry name" value="Helical backbone' metal receptor"/>
    <property type="match status" value="1"/>
</dbReference>
<dbReference type="Pfam" id="PF01497">
    <property type="entry name" value="Peripla_BP_2"/>
    <property type="match status" value="1"/>
</dbReference>
<dbReference type="Gene3D" id="3.40.50.1980">
    <property type="entry name" value="Nitrogenase molybdenum iron protein domain"/>
    <property type="match status" value="2"/>
</dbReference>
<sequence>MPPRRLIVPFVLLVGLLLTACSSAEPAAPAPSAEPVTITHLFGTTTIPAPPTRVVTLGVTDADAALALGTTPVALTGYAFYRSAGGLGPWARPLVRGDQPVLLESDSQPNLEQIAGLRPDLIIGINAGFDRSVYEKLSAIAPTIARPEGTAAYAVPRSDATRVIAQALGKPAEGEELIRKADDAYAAAVAANPGFRGKVGTVVLPYDGKYGAYTPGDARGQVMAGLGFTLPQGVAALDTGERFFVEVAPEQAGILDGDVLVMLADQPAARSTVDGDAVLQQVPVVADGRMLVPDTDTRGAMTYNSVLSVPYALDHLVPQLSAALATQA</sequence>
<dbReference type="InterPro" id="IPR051313">
    <property type="entry name" value="Bact_iron-sidero_bind"/>
</dbReference>
<evidence type="ECO:0000259" key="6">
    <source>
        <dbReference type="PROSITE" id="PS50983"/>
    </source>
</evidence>
<reference evidence="7" key="1">
    <citation type="journal article" date="2014" name="Int. J. Syst. Evol. Microbiol.">
        <title>Complete genome sequence of Corynebacterium casei LMG S-19264T (=DSM 44701T), isolated from a smear-ripened cheese.</title>
        <authorList>
            <consortium name="US DOE Joint Genome Institute (JGI-PGF)"/>
            <person name="Walter F."/>
            <person name="Albersmeier A."/>
            <person name="Kalinowski J."/>
            <person name="Ruckert C."/>
        </authorList>
    </citation>
    <scope>NUCLEOTIDE SEQUENCE</scope>
    <source>
        <strain evidence="7">VKM Ac-1069</strain>
    </source>
</reference>
<dbReference type="GO" id="GO:1901678">
    <property type="term" value="P:iron coordination entity transport"/>
    <property type="evidence" value="ECO:0007669"/>
    <property type="project" value="UniProtKB-ARBA"/>
</dbReference>
<keyword evidence="3" id="KW-0813">Transport</keyword>
<evidence type="ECO:0000313" key="8">
    <source>
        <dbReference type="Proteomes" id="UP001143463"/>
    </source>
</evidence>
<comment type="similarity">
    <text evidence="2">Belongs to the bacterial solute-binding protein 8 family.</text>
</comment>
<feature type="domain" description="Fe/B12 periplasmic-binding" evidence="6">
    <location>
        <begin position="53"/>
        <end position="324"/>
    </location>
</feature>
<dbReference type="PANTHER" id="PTHR30532:SF24">
    <property type="entry name" value="FERRIC ENTEROBACTIN-BINDING PERIPLASMIC PROTEIN FEPB"/>
    <property type="match status" value="1"/>
</dbReference>
<organism evidence="7 8">
    <name type="scientific">Pseudonocardia halophobica</name>
    <dbReference type="NCBI Taxonomy" id="29401"/>
    <lineage>
        <taxon>Bacteria</taxon>
        <taxon>Bacillati</taxon>
        <taxon>Actinomycetota</taxon>
        <taxon>Actinomycetes</taxon>
        <taxon>Pseudonocardiales</taxon>
        <taxon>Pseudonocardiaceae</taxon>
        <taxon>Pseudonocardia</taxon>
    </lineage>
</organism>
<evidence type="ECO:0000256" key="4">
    <source>
        <dbReference type="ARBA" id="ARBA00022729"/>
    </source>
</evidence>
<dbReference type="AlphaFoldDB" id="A0A9W6P110"/>